<dbReference type="EMBL" id="CP048409">
    <property type="protein sequence ID" value="QIA08442.1"/>
    <property type="molecule type" value="Genomic_DNA"/>
</dbReference>
<gene>
    <name evidence="2" type="ORF">G0Q07_12290</name>
</gene>
<keyword evidence="3" id="KW-1185">Reference proteome</keyword>
<reference evidence="2 3" key="1">
    <citation type="submission" date="2020-02" db="EMBL/GenBank/DDBJ databases">
        <title>Genome sequencing for Draconibacterium sp. strain M1.</title>
        <authorList>
            <person name="Park S.-J."/>
        </authorList>
    </citation>
    <scope>NUCLEOTIDE SEQUENCE [LARGE SCALE GENOMIC DNA]</scope>
    <source>
        <strain evidence="2 3">M1</strain>
    </source>
</reference>
<accession>A0A6C0RF16</accession>
<dbReference type="Proteomes" id="UP000474630">
    <property type="component" value="Chromosome"/>
</dbReference>
<feature type="compositionally biased region" description="Basic and acidic residues" evidence="1">
    <location>
        <begin position="35"/>
        <end position="47"/>
    </location>
</feature>
<protein>
    <submittedName>
        <fullName evidence="2">Uncharacterized protein</fullName>
    </submittedName>
</protein>
<dbReference type="RefSeq" id="WP_163346361.1">
    <property type="nucleotide sequence ID" value="NZ_CP048409.1"/>
</dbReference>
<dbReference type="KEGG" id="drc:G0Q07_12290"/>
<organism evidence="2 3">
    <name type="scientific">Draconibacterium halophilum</name>
    <dbReference type="NCBI Taxonomy" id="2706887"/>
    <lineage>
        <taxon>Bacteria</taxon>
        <taxon>Pseudomonadati</taxon>
        <taxon>Bacteroidota</taxon>
        <taxon>Bacteroidia</taxon>
        <taxon>Marinilabiliales</taxon>
        <taxon>Prolixibacteraceae</taxon>
        <taxon>Draconibacterium</taxon>
    </lineage>
</organism>
<evidence type="ECO:0000313" key="2">
    <source>
        <dbReference type="EMBL" id="QIA08442.1"/>
    </source>
</evidence>
<dbReference type="AlphaFoldDB" id="A0A6C0RF16"/>
<proteinExistence type="predicted"/>
<feature type="region of interest" description="Disordered" evidence="1">
    <location>
        <begin position="25"/>
        <end position="47"/>
    </location>
</feature>
<name>A0A6C0RF16_9BACT</name>
<evidence type="ECO:0000313" key="3">
    <source>
        <dbReference type="Proteomes" id="UP000474630"/>
    </source>
</evidence>
<evidence type="ECO:0000256" key="1">
    <source>
        <dbReference type="SAM" id="MobiDB-lite"/>
    </source>
</evidence>
<sequence>MKAITIQSSDKLDNFGFDVLSQEEMNEVRGGGTPKSRDKDIYDFEEE</sequence>